<feature type="transmembrane region" description="Helical" evidence="1">
    <location>
        <begin position="55"/>
        <end position="74"/>
    </location>
</feature>
<keyword evidence="3" id="KW-1185">Reference proteome</keyword>
<protein>
    <submittedName>
        <fullName evidence="2">Uncharacterized protein</fullName>
    </submittedName>
</protein>
<organism evidence="2 3">
    <name type="scientific">Fusibacter tunisiensis</name>
    <dbReference type="NCBI Taxonomy" id="1008308"/>
    <lineage>
        <taxon>Bacteria</taxon>
        <taxon>Bacillati</taxon>
        <taxon>Bacillota</taxon>
        <taxon>Clostridia</taxon>
        <taxon>Eubacteriales</taxon>
        <taxon>Eubacteriales Family XII. Incertae Sedis</taxon>
        <taxon>Fusibacter</taxon>
    </lineage>
</organism>
<evidence type="ECO:0000313" key="2">
    <source>
        <dbReference type="EMBL" id="MBM7562948.1"/>
    </source>
</evidence>
<keyword evidence="1" id="KW-0812">Transmembrane</keyword>
<accession>A0ABS2MU37</accession>
<keyword evidence="1" id="KW-0472">Membrane</keyword>
<dbReference type="Proteomes" id="UP000767854">
    <property type="component" value="Unassembled WGS sequence"/>
</dbReference>
<proteinExistence type="predicted"/>
<comment type="caution">
    <text evidence="2">The sequence shown here is derived from an EMBL/GenBank/DDBJ whole genome shotgun (WGS) entry which is preliminary data.</text>
</comment>
<sequence>MSTYEKYNLINMDVTLLYGRYSFEDLNSIMEEPFRSEYQTKVGFQWHPSVVGSDFISISIVFGALIGGIAGGVLSEIGTDLYNWTKNSLRKAIEKRSNFDESRISLSFKDKEILIYTNTKEEIILTLENVEKIVLKISKDEQEGNLIEIESIATYIEDEK</sequence>
<dbReference type="RefSeq" id="WP_204665374.1">
    <property type="nucleotide sequence ID" value="NZ_JAFBDT010000039.1"/>
</dbReference>
<gene>
    <name evidence="2" type="ORF">JOC49_002521</name>
</gene>
<evidence type="ECO:0000256" key="1">
    <source>
        <dbReference type="SAM" id="Phobius"/>
    </source>
</evidence>
<keyword evidence="1" id="KW-1133">Transmembrane helix</keyword>
<evidence type="ECO:0000313" key="3">
    <source>
        <dbReference type="Proteomes" id="UP000767854"/>
    </source>
</evidence>
<reference evidence="2 3" key="1">
    <citation type="submission" date="2021-01" db="EMBL/GenBank/DDBJ databases">
        <title>Genomic Encyclopedia of Type Strains, Phase IV (KMG-IV): sequencing the most valuable type-strain genomes for metagenomic binning, comparative biology and taxonomic classification.</title>
        <authorList>
            <person name="Goeker M."/>
        </authorList>
    </citation>
    <scope>NUCLEOTIDE SEQUENCE [LARGE SCALE GENOMIC DNA]</scope>
    <source>
        <strain evidence="2 3">DSM 24436</strain>
    </source>
</reference>
<dbReference type="EMBL" id="JAFBDT010000039">
    <property type="protein sequence ID" value="MBM7562948.1"/>
    <property type="molecule type" value="Genomic_DNA"/>
</dbReference>
<name>A0ABS2MU37_9FIRM</name>